<keyword evidence="4" id="KW-1185">Reference proteome</keyword>
<organism evidence="3 4">
    <name type="scientific">Reticulomyxa filosa</name>
    <dbReference type="NCBI Taxonomy" id="46433"/>
    <lineage>
        <taxon>Eukaryota</taxon>
        <taxon>Sar</taxon>
        <taxon>Rhizaria</taxon>
        <taxon>Retaria</taxon>
        <taxon>Foraminifera</taxon>
        <taxon>Monothalamids</taxon>
        <taxon>Reticulomyxidae</taxon>
        <taxon>Reticulomyxa</taxon>
    </lineage>
</organism>
<feature type="compositionally biased region" description="Acidic residues" evidence="1">
    <location>
        <begin position="46"/>
        <end position="60"/>
    </location>
</feature>
<feature type="region of interest" description="Disordered" evidence="1">
    <location>
        <begin position="172"/>
        <end position="205"/>
    </location>
</feature>
<feature type="compositionally biased region" description="Low complexity" evidence="1">
    <location>
        <begin position="179"/>
        <end position="190"/>
    </location>
</feature>
<evidence type="ECO:0000313" key="3">
    <source>
        <dbReference type="EMBL" id="ETO16185.1"/>
    </source>
</evidence>
<accession>X6MSU4</accession>
<keyword evidence="2" id="KW-0812">Transmembrane</keyword>
<dbReference type="EMBL" id="ASPP01018495">
    <property type="protein sequence ID" value="ETO16185.1"/>
    <property type="molecule type" value="Genomic_DNA"/>
</dbReference>
<gene>
    <name evidence="3" type="ORF">RFI_21166</name>
</gene>
<proteinExistence type="predicted"/>
<feature type="non-terminal residue" evidence="3">
    <location>
        <position position="1"/>
    </location>
</feature>
<evidence type="ECO:0000256" key="1">
    <source>
        <dbReference type="SAM" id="MobiDB-lite"/>
    </source>
</evidence>
<keyword evidence="2" id="KW-1133">Transmembrane helix</keyword>
<feature type="compositionally biased region" description="Low complexity" evidence="1">
    <location>
        <begin position="61"/>
        <end position="74"/>
    </location>
</feature>
<feature type="region of interest" description="Disordered" evidence="1">
    <location>
        <begin position="22"/>
        <end position="81"/>
    </location>
</feature>
<feature type="compositionally biased region" description="Low complexity" evidence="1">
    <location>
        <begin position="29"/>
        <end position="40"/>
    </location>
</feature>
<keyword evidence="2" id="KW-0472">Membrane</keyword>
<sequence>IGKCIEKQKLEMNSGTGVLTMIGSKGDKNNSNSSNSNIHIIKNDDDNNEMDDDSNEDNDNSDNNSNSSNNSNNNKGGTEVSIGIHTNVKNNEEMDKKKRGNETSIELLKLSGQIFVSFWICGFAEEKMFSHKEFQFVWYLATLELIFFCVVTYIHEIIKYKEENVHLHSHSNSNYQTINNNNNSDNNNNNKNKEKKRKRKNIGMK</sequence>
<evidence type="ECO:0000313" key="4">
    <source>
        <dbReference type="Proteomes" id="UP000023152"/>
    </source>
</evidence>
<feature type="compositionally biased region" description="Basic residues" evidence="1">
    <location>
        <begin position="193"/>
        <end position="205"/>
    </location>
</feature>
<reference evidence="3 4" key="1">
    <citation type="journal article" date="2013" name="Curr. Biol.">
        <title>The Genome of the Foraminiferan Reticulomyxa filosa.</title>
        <authorList>
            <person name="Glockner G."/>
            <person name="Hulsmann N."/>
            <person name="Schleicher M."/>
            <person name="Noegel A.A."/>
            <person name="Eichinger L."/>
            <person name="Gallinger C."/>
            <person name="Pawlowski J."/>
            <person name="Sierra R."/>
            <person name="Euteneuer U."/>
            <person name="Pillet L."/>
            <person name="Moustafa A."/>
            <person name="Platzer M."/>
            <person name="Groth M."/>
            <person name="Szafranski K."/>
            <person name="Schliwa M."/>
        </authorList>
    </citation>
    <scope>NUCLEOTIDE SEQUENCE [LARGE SCALE GENOMIC DNA]</scope>
</reference>
<feature type="transmembrane region" description="Helical" evidence="2">
    <location>
        <begin position="136"/>
        <end position="154"/>
    </location>
</feature>
<dbReference type="Proteomes" id="UP000023152">
    <property type="component" value="Unassembled WGS sequence"/>
</dbReference>
<evidence type="ECO:0000256" key="2">
    <source>
        <dbReference type="SAM" id="Phobius"/>
    </source>
</evidence>
<comment type="caution">
    <text evidence="3">The sequence shown here is derived from an EMBL/GenBank/DDBJ whole genome shotgun (WGS) entry which is preliminary data.</text>
</comment>
<protein>
    <submittedName>
        <fullName evidence="3">RmlC-like cupin family protein</fullName>
    </submittedName>
</protein>
<name>X6MSU4_RETFI</name>
<dbReference type="AlphaFoldDB" id="X6MSU4"/>